<keyword evidence="6" id="KW-0732">Signal</keyword>
<reference evidence="7" key="1">
    <citation type="submission" date="2023-02" db="EMBL/GenBank/DDBJ databases">
        <title>Genome of toxic invasive species Heracleum sosnowskyi carries increased number of genes despite the absence of recent whole-genome duplications.</title>
        <authorList>
            <person name="Schelkunov M."/>
            <person name="Shtratnikova V."/>
            <person name="Makarenko M."/>
            <person name="Klepikova A."/>
            <person name="Omelchenko D."/>
            <person name="Novikova G."/>
            <person name="Obukhova E."/>
            <person name="Bogdanov V."/>
            <person name="Penin A."/>
            <person name="Logacheva M."/>
        </authorList>
    </citation>
    <scope>NUCLEOTIDE SEQUENCE</scope>
    <source>
        <strain evidence="7">Hsosn_3</strain>
        <tissue evidence="7">Leaf</tissue>
    </source>
</reference>
<accession>A0AAD8HG12</accession>
<dbReference type="GO" id="GO:0004553">
    <property type="term" value="F:hydrolase activity, hydrolyzing O-glycosyl compounds"/>
    <property type="evidence" value="ECO:0007669"/>
    <property type="project" value="InterPro"/>
</dbReference>
<reference evidence="7" key="2">
    <citation type="submission" date="2023-05" db="EMBL/GenBank/DDBJ databases">
        <authorList>
            <person name="Schelkunov M.I."/>
        </authorList>
    </citation>
    <scope>NUCLEOTIDE SEQUENCE</scope>
    <source>
        <strain evidence="7">Hsosn_3</strain>
        <tissue evidence="7">Leaf</tissue>
    </source>
</reference>
<evidence type="ECO:0000256" key="6">
    <source>
        <dbReference type="SAM" id="SignalP"/>
    </source>
</evidence>
<dbReference type="Gene3D" id="3.20.20.80">
    <property type="entry name" value="Glycosidases"/>
    <property type="match status" value="1"/>
</dbReference>
<evidence type="ECO:0000256" key="4">
    <source>
        <dbReference type="RuleBase" id="RU004335"/>
    </source>
</evidence>
<feature type="chain" id="PRO_5042025259" evidence="6">
    <location>
        <begin position="27"/>
        <end position="342"/>
    </location>
</feature>
<evidence type="ECO:0000256" key="1">
    <source>
        <dbReference type="ARBA" id="ARBA00008773"/>
    </source>
</evidence>
<dbReference type="AlphaFoldDB" id="A0AAD8HG12"/>
<dbReference type="InterPro" id="IPR000490">
    <property type="entry name" value="Glyco_hydro_17"/>
</dbReference>
<feature type="signal peptide" evidence="6">
    <location>
        <begin position="1"/>
        <end position="26"/>
    </location>
</feature>
<dbReference type="Pfam" id="PF00332">
    <property type="entry name" value="Glyco_hydro_17"/>
    <property type="match status" value="1"/>
</dbReference>
<evidence type="ECO:0000256" key="5">
    <source>
        <dbReference type="RuleBase" id="RU004336"/>
    </source>
</evidence>
<evidence type="ECO:0000256" key="3">
    <source>
        <dbReference type="ARBA" id="ARBA00023295"/>
    </source>
</evidence>
<dbReference type="GO" id="GO:0005975">
    <property type="term" value="P:carbohydrate metabolic process"/>
    <property type="evidence" value="ECO:0007669"/>
    <property type="project" value="InterPro"/>
</dbReference>
<comment type="similarity">
    <text evidence="1 4">Belongs to the glycosyl hydrolase 17 family.</text>
</comment>
<comment type="caution">
    <text evidence="7">The sequence shown here is derived from an EMBL/GenBank/DDBJ whole genome shotgun (WGS) entry which is preliminary data.</text>
</comment>
<dbReference type="FunFam" id="3.20.20.80:FF:000010">
    <property type="entry name" value="glucan endo-1,3-beta-glucosidase, basic"/>
    <property type="match status" value="1"/>
</dbReference>
<name>A0AAD8HG12_9APIA</name>
<evidence type="ECO:0000256" key="2">
    <source>
        <dbReference type="ARBA" id="ARBA00022801"/>
    </source>
</evidence>
<evidence type="ECO:0000313" key="7">
    <source>
        <dbReference type="EMBL" id="KAK1366489.1"/>
    </source>
</evidence>
<organism evidence="7 8">
    <name type="scientific">Heracleum sosnowskyi</name>
    <dbReference type="NCBI Taxonomy" id="360622"/>
    <lineage>
        <taxon>Eukaryota</taxon>
        <taxon>Viridiplantae</taxon>
        <taxon>Streptophyta</taxon>
        <taxon>Embryophyta</taxon>
        <taxon>Tracheophyta</taxon>
        <taxon>Spermatophyta</taxon>
        <taxon>Magnoliopsida</taxon>
        <taxon>eudicotyledons</taxon>
        <taxon>Gunneridae</taxon>
        <taxon>Pentapetalae</taxon>
        <taxon>asterids</taxon>
        <taxon>campanulids</taxon>
        <taxon>Apiales</taxon>
        <taxon>Apiaceae</taxon>
        <taxon>Apioideae</taxon>
        <taxon>apioid superclade</taxon>
        <taxon>Tordylieae</taxon>
        <taxon>Tordyliinae</taxon>
        <taxon>Heracleum</taxon>
    </lineage>
</organism>
<dbReference type="Proteomes" id="UP001237642">
    <property type="component" value="Unassembled WGS sequence"/>
</dbReference>
<dbReference type="EMBL" id="JAUIZM010000009">
    <property type="protein sequence ID" value="KAK1366489.1"/>
    <property type="molecule type" value="Genomic_DNA"/>
</dbReference>
<protein>
    <submittedName>
        <fullName evidence="7">Acidic class II 1,3-beta-glucanase</fullName>
    </submittedName>
</protein>
<gene>
    <name evidence="7" type="ORF">POM88_042050</name>
</gene>
<proteinExistence type="inferred from homology"/>
<keyword evidence="8" id="KW-1185">Reference proteome</keyword>
<evidence type="ECO:0000313" key="8">
    <source>
        <dbReference type="Proteomes" id="UP001237642"/>
    </source>
</evidence>
<dbReference type="InterPro" id="IPR017853">
    <property type="entry name" value="GH"/>
</dbReference>
<sequence>MAPLSIMQALVLFLGITLPAFTITGAQPIGVCNGRNGNNLPSEQDTVRLYNDNGIGRMRIYDPLRGTLEALRGTNIELILDVPNTKLESLQDPNAATAWVQDNILNYPDVQFRYIAVGNEVDPDKTSSYVQFVLTAMKNVHDAIVAANLQDQIKVSTATYSGLIGPSSPPSQGAFKDNAQEFMKQIIDFLVQNDLPLLANIYPYFSYEANDNEKLEYALFTTPDVIVQDGDLGYKNLFDALLDVMYSAVEKMGGSNIKIVVSESGWPSSGGKGTTAENAQTYYKNLIDHVRGNNGTPKKPGTSIETFLFAMFDENNKGPADTEKYFGLFDPSTRQPKYDLNF</sequence>
<keyword evidence="3 5" id="KW-0326">Glycosidase</keyword>
<keyword evidence="2 5" id="KW-0378">Hydrolase</keyword>
<dbReference type="SUPFAM" id="SSF51445">
    <property type="entry name" value="(Trans)glycosidases"/>
    <property type="match status" value="1"/>
</dbReference>
<dbReference type="InterPro" id="IPR044965">
    <property type="entry name" value="Glyco_hydro_17_plant"/>
</dbReference>
<dbReference type="PANTHER" id="PTHR32227">
    <property type="entry name" value="GLUCAN ENDO-1,3-BETA-GLUCOSIDASE BG1-RELATED-RELATED"/>
    <property type="match status" value="1"/>
</dbReference>
<dbReference type="PROSITE" id="PS00587">
    <property type="entry name" value="GLYCOSYL_HYDROL_F17"/>
    <property type="match status" value="1"/>
</dbReference>